<feature type="transmembrane region" description="Helical" evidence="1">
    <location>
        <begin position="12"/>
        <end position="31"/>
    </location>
</feature>
<dbReference type="Pfam" id="PF14329">
    <property type="entry name" value="DUF4386"/>
    <property type="match status" value="1"/>
</dbReference>
<dbReference type="RefSeq" id="WP_301125466.1">
    <property type="nucleotide sequence ID" value="NZ_JAUHPV010000001.1"/>
</dbReference>
<dbReference type="Proteomes" id="UP001172738">
    <property type="component" value="Unassembled WGS sequence"/>
</dbReference>
<proteinExistence type="predicted"/>
<accession>A0ABT8FY64</accession>
<feature type="transmembrane region" description="Helical" evidence="1">
    <location>
        <begin position="51"/>
        <end position="75"/>
    </location>
</feature>
<evidence type="ECO:0000313" key="3">
    <source>
        <dbReference type="Proteomes" id="UP001172738"/>
    </source>
</evidence>
<name>A0ABT8FY64_9MICO</name>
<keyword evidence="1" id="KW-0812">Transmembrane</keyword>
<feature type="transmembrane region" description="Helical" evidence="1">
    <location>
        <begin position="140"/>
        <end position="161"/>
    </location>
</feature>
<dbReference type="InterPro" id="IPR025495">
    <property type="entry name" value="DUF4386"/>
</dbReference>
<dbReference type="EMBL" id="JAUHPV010000001">
    <property type="protein sequence ID" value="MDN4471639.1"/>
    <property type="molecule type" value="Genomic_DNA"/>
</dbReference>
<feature type="transmembrane region" description="Helical" evidence="1">
    <location>
        <begin position="168"/>
        <end position="186"/>
    </location>
</feature>
<organism evidence="2 3">
    <name type="scientific">Demequina zhanjiangensis</name>
    <dbReference type="NCBI Taxonomy" id="3051659"/>
    <lineage>
        <taxon>Bacteria</taxon>
        <taxon>Bacillati</taxon>
        <taxon>Actinomycetota</taxon>
        <taxon>Actinomycetes</taxon>
        <taxon>Micrococcales</taxon>
        <taxon>Demequinaceae</taxon>
        <taxon>Demequina</taxon>
    </lineage>
</organism>
<sequence length="231" mass="23173">MRSLQRAGGIAAHIASGTFVVGLLMLVLLLGDFADPATPADAVAELTTHGSLITVWVLVTTVVFGAALVPLSLALRQGAGSDDGSELARVAAPFGLIWAGVIIAAGMVWTVGYHAVSDLAAQDADAAGALWRTVDTVGDGLGGGNEVVGAIWVILASVAAWQARALPRWIAVIGAVAGAAGLATLIPGASDAGAVFGIGMIVWFTAVGTVLTSRARKDQSTAAATQPVQAR</sequence>
<gene>
    <name evidence="2" type="ORF">QQX04_01375</name>
</gene>
<keyword evidence="1" id="KW-0472">Membrane</keyword>
<protein>
    <submittedName>
        <fullName evidence="2">DUF4386 family protein</fullName>
    </submittedName>
</protein>
<keyword evidence="3" id="KW-1185">Reference proteome</keyword>
<reference evidence="2" key="1">
    <citation type="submission" date="2023-06" db="EMBL/GenBank/DDBJ databases">
        <title>SYSU T00b26.</title>
        <authorList>
            <person name="Gao L."/>
            <person name="Fang B.-Z."/>
            <person name="Li W.-J."/>
        </authorList>
    </citation>
    <scope>NUCLEOTIDE SEQUENCE</scope>
    <source>
        <strain evidence="2">SYSU T00b26</strain>
    </source>
</reference>
<feature type="transmembrane region" description="Helical" evidence="1">
    <location>
        <begin position="192"/>
        <end position="211"/>
    </location>
</feature>
<keyword evidence="1" id="KW-1133">Transmembrane helix</keyword>
<evidence type="ECO:0000313" key="2">
    <source>
        <dbReference type="EMBL" id="MDN4471639.1"/>
    </source>
</evidence>
<comment type="caution">
    <text evidence="2">The sequence shown here is derived from an EMBL/GenBank/DDBJ whole genome shotgun (WGS) entry which is preliminary data.</text>
</comment>
<feature type="transmembrane region" description="Helical" evidence="1">
    <location>
        <begin position="87"/>
        <end position="109"/>
    </location>
</feature>
<evidence type="ECO:0000256" key="1">
    <source>
        <dbReference type="SAM" id="Phobius"/>
    </source>
</evidence>